<comment type="similarity">
    <text evidence="6">Belongs to the glycosyltransferase 2 family.</text>
</comment>
<comment type="subcellular location">
    <subcellularLocation>
        <location evidence="4">Endoplasmic reticulum</location>
    </subcellularLocation>
</comment>
<dbReference type="SUPFAM" id="SSF53448">
    <property type="entry name" value="Nucleotide-diphospho-sugar transferases"/>
    <property type="match status" value="1"/>
</dbReference>
<reference evidence="18" key="3">
    <citation type="submission" date="2020-05" db="UniProtKB">
        <authorList>
            <consortium name="EnsemblMetazoa"/>
        </authorList>
    </citation>
    <scope>IDENTIFICATION</scope>
    <source>
        <strain evidence="18">Jacobina</strain>
    </source>
</reference>
<evidence type="ECO:0000256" key="1">
    <source>
        <dbReference type="ARBA" id="ARBA00001913"/>
    </source>
</evidence>
<evidence type="ECO:0000256" key="12">
    <source>
        <dbReference type="ARBA" id="ARBA00022824"/>
    </source>
</evidence>
<dbReference type="Gene3D" id="3.90.550.10">
    <property type="entry name" value="Spore Coat Polysaccharide Biosynthesis Protein SpsA, Chain A"/>
    <property type="match status" value="1"/>
</dbReference>
<dbReference type="PANTHER" id="PTHR13371">
    <property type="entry name" value="GLYCINE-, GLUTAMATE-, THIENYLCYCLOHEXYLPIPERIDINE-BINDING PROTEIN"/>
    <property type="match status" value="1"/>
</dbReference>
<dbReference type="SUPFAM" id="SSF48371">
    <property type="entry name" value="ARM repeat"/>
    <property type="match status" value="1"/>
</dbReference>
<reference evidence="19" key="1">
    <citation type="submission" date="2012-05" db="EMBL/GenBank/DDBJ databases">
        <title>Whole Genome Assembly of Lutzomyia longipalpis.</title>
        <authorList>
            <person name="Richards S."/>
            <person name="Qu C."/>
            <person name="Dillon R."/>
            <person name="Worley K."/>
            <person name="Scherer S."/>
            <person name="Batterton M."/>
            <person name="Taylor A."/>
            <person name="Hawes A."/>
            <person name="Hernandez B."/>
            <person name="Kovar C."/>
            <person name="Mandapat C."/>
            <person name="Pham C."/>
            <person name="Qu C."/>
            <person name="Jing C."/>
            <person name="Bess C."/>
            <person name="Bandaranaike D."/>
            <person name="Ngo D."/>
            <person name="Ongeri F."/>
            <person name="Arias F."/>
            <person name="Lara F."/>
            <person name="Weissenberger G."/>
            <person name="Kamau G."/>
            <person name="Han H."/>
            <person name="Shen H."/>
            <person name="Dinh H."/>
            <person name="Khalil I."/>
            <person name="Jones J."/>
            <person name="Shafer J."/>
            <person name="Jayaseelan J."/>
            <person name="Quiroz J."/>
            <person name="Blankenburg K."/>
            <person name="Nguyen L."/>
            <person name="Jackson L."/>
            <person name="Francisco L."/>
            <person name="Tang L.-Y."/>
            <person name="Pu L.-L."/>
            <person name="Perales L."/>
            <person name="Lorensuhewa L."/>
            <person name="Munidasa M."/>
            <person name="Coyle M."/>
            <person name="Taylor M."/>
            <person name="Puazo M."/>
            <person name="Firestine M."/>
            <person name="Scheel M."/>
            <person name="Javaid M."/>
            <person name="Wang M."/>
            <person name="Li M."/>
            <person name="Tabassum N."/>
            <person name="Saada N."/>
            <person name="Osuji N."/>
            <person name="Aqrawi P."/>
            <person name="Fu Q."/>
            <person name="Thornton R."/>
            <person name="Raj R."/>
            <person name="Goodspeed R."/>
            <person name="Mata R."/>
            <person name="Najjar R."/>
            <person name="Gubbala S."/>
            <person name="Lee S."/>
            <person name="Denson S."/>
            <person name="Patil S."/>
            <person name="Macmil S."/>
            <person name="Qi S."/>
            <person name="Matskevitch T."/>
            <person name="Palculict T."/>
            <person name="Mathew T."/>
            <person name="Vee V."/>
            <person name="Velamala V."/>
            <person name="Korchina V."/>
            <person name="Cai W."/>
            <person name="Liu W."/>
            <person name="Dai W."/>
            <person name="Zou X."/>
            <person name="Zhu Y."/>
            <person name="Zhang Y."/>
            <person name="Wu Y.-Q."/>
            <person name="Xin Y."/>
            <person name="Nazarath L."/>
            <person name="Kovar C."/>
            <person name="Han Y."/>
            <person name="Muzny D."/>
            <person name="Gibbs R."/>
        </authorList>
    </citation>
    <scope>NUCLEOTIDE SEQUENCE [LARGE SCALE GENOMIC DNA]</scope>
    <source>
        <strain evidence="19">Jacobina</strain>
    </source>
</reference>
<dbReference type="GO" id="GO:0006664">
    <property type="term" value="P:glycolipid metabolic process"/>
    <property type="evidence" value="ECO:0007669"/>
    <property type="project" value="UniProtKB-ARBA"/>
</dbReference>
<keyword evidence="9 17" id="KW-0328">Glycosyltransferase</keyword>
<dbReference type="PANTHER" id="PTHR13371:SF0">
    <property type="entry name" value="CENTROSOMAL PROTEIN OF 104 KDA"/>
    <property type="match status" value="1"/>
</dbReference>
<evidence type="ECO:0000256" key="5">
    <source>
        <dbReference type="ARBA" id="ARBA00004922"/>
    </source>
</evidence>
<evidence type="ECO:0000259" key="16">
    <source>
        <dbReference type="SMART" id="SM01349"/>
    </source>
</evidence>
<dbReference type="GO" id="GO:0005783">
    <property type="term" value="C:endoplasmic reticulum"/>
    <property type="evidence" value="ECO:0007669"/>
    <property type="project" value="UniProtKB-SubCell"/>
</dbReference>
<feature type="region of interest" description="Disordered" evidence="15">
    <location>
        <begin position="506"/>
        <end position="584"/>
    </location>
</feature>
<keyword evidence="10 17" id="KW-0808">Transferase</keyword>
<dbReference type="EnsemblMetazoa" id="LLOJ000333-RA">
    <property type="protein sequence ID" value="LLOJ000333-PA"/>
    <property type="gene ID" value="LLOJ000333"/>
</dbReference>
<dbReference type="InterPro" id="IPR048738">
    <property type="entry name" value="CEP104_Znf"/>
</dbReference>
<organism evidence="18 19">
    <name type="scientific">Lutzomyia longipalpis</name>
    <name type="common">Sand fly</name>
    <dbReference type="NCBI Taxonomy" id="7200"/>
    <lineage>
        <taxon>Eukaryota</taxon>
        <taxon>Metazoa</taxon>
        <taxon>Ecdysozoa</taxon>
        <taxon>Arthropoda</taxon>
        <taxon>Hexapoda</taxon>
        <taxon>Insecta</taxon>
        <taxon>Pterygota</taxon>
        <taxon>Neoptera</taxon>
        <taxon>Endopterygota</taxon>
        <taxon>Diptera</taxon>
        <taxon>Nematocera</taxon>
        <taxon>Psychodoidea</taxon>
        <taxon>Psychodidae</taxon>
        <taxon>Lutzomyia</taxon>
        <taxon>Lutzomyia</taxon>
    </lineage>
</organism>
<dbReference type="InterPro" id="IPR001173">
    <property type="entry name" value="Glyco_trans_2-like"/>
</dbReference>
<evidence type="ECO:0000313" key="18">
    <source>
        <dbReference type="EnsemblMetazoa" id="LLOJ000333-PA"/>
    </source>
</evidence>
<keyword evidence="14" id="KW-0464">Manganese</keyword>
<dbReference type="Pfam" id="PF21040">
    <property type="entry name" value="CEP104-like_TOG"/>
    <property type="match status" value="1"/>
</dbReference>
<dbReference type="FunFam" id="3.90.550.10:FF:000036">
    <property type="entry name" value="Dolichol-phosphate mannosyltransferase subunit 1"/>
    <property type="match status" value="1"/>
</dbReference>
<evidence type="ECO:0000256" key="2">
    <source>
        <dbReference type="ARBA" id="ARBA00001936"/>
    </source>
</evidence>
<protein>
    <recommendedName>
        <fullName evidence="8">Dolichol-phosphate mannosyltransferase subunit 1</fullName>
        <ecNumber evidence="7">2.4.1.83</ecNumber>
    </recommendedName>
</protein>
<keyword evidence="19" id="KW-1185">Reference proteome</keyword>
<comment type="cofactor">
    <cofactor evidence="1">
        <name>Ca(2+)</name>
        <dbReference type="ChEBI" id="CHEBI:29108"/>
    </cofactor>
</comment>
<dbReference type="EC" id="2.4.1.83" evidence="7"/>
<dbReference type="Proteomes" id="UP000092461">
    <property type="component" value="Unassembled WGS sequence"/>
</dbReference>
<dbReference type="VEuPathDB" id="VectorBase:LLONM1_008609"/>
<proteinExistence type="inferred from homology"/>
<dbReference type="Pfam" id="PF21039">
    <property type="entry name" value="CEP104_ZnF"/>
    <property type="match status" value="1"/>
</dbReference>
<dbReference type="GO" id="GO:0046872">
    <property type="term" value="F:metal ion binding"/>
    <property type="evidence" value="ECO:0007669"/>
    <property type="project" value="UniProtKB-KW"/>
</dbReference>
<dbReference type="AlphaFoldDB" id="A0A1B0C8R1"/>
<evidence type="ECO:0000256" key="13">
    <source>
        <dbReference type="ARBA" id="ARBA00022842"/>
    </source>
</evidence>
<dbReference type="GO" id="GO:0005929">
    <property type="term" value="C:cilium"/>
    <property type="evidence" value="ECO:0007669"/>
    <property type="project" value="TreeGrafter"/>
</dbReference>
<evidence type="ECO:0000256" key="10">
    <source>
        <dbReference type="ARBA" id="ARBA00022679"/>
    </source>
</evidence>
<dbReference type="GO" id="GO:1901137">
    <property type="term" value="P:carbohydrate derivative biosynthetic process"/>
    <property type="evidence" value="ECO:0007669"/>
    <property type="project" value="UniProtKB-ARBA"/>
</dbReference>
<evidence type="ECO:0000313" key="19">
    <source>
        <dbReference type="Proteomes" id="UP000092461"/>
    </source>
</evidence>
<keyword evidence="12" id="KW-0256">Endoplasmic reticulum</keyword>
<evidence type="ECO:0000256" key="11">
    <source>
        <dbReference type="ARBA" id="ARBA00022723"/>
    </source>
</evidence>
<evidence type="ECO:0000256" key="6">
    <source>
        <dbReference type="ARBA" id="ARBA00006739"/>
    </source>
</evidence>
<comment type="pathway">
    <text evidence="5">Protein modification; protein glycosylation.</text>
</comment>
<dbReference type="GO" id="GO:0006661">
    <property type="term" value="P:phosphatidylinositol biosynthetic process"/>
    <property type="evidence" value="ECO:0007669"/>
    <property type="project" value="UniProtKB-ARBA"/>
</dbReference>
<keyword evidence="13" id="KW-0460">Magnesium</keyword>
<feature type="compositionally biased region" description="Basic and acidic residues" evidence="15">
    <location>
        <begin position="519"/>
        <end position="528"/>
    </location>
</feature>
<evidence type="ECO:0000256" key="8">
    <source>
        <dbReference type="ARBA" id="ARBA00014858"/>
    </source>
</evidence>
<dbReference type="Pfam" id="PF00535">
    <property type="entry name" value="Glycos_transf_2"/>
    <property type="match status" value="1"/>
</dbReference>
<dbReference type="GO" id="GO:0004582">
    <property type="term" value="F:dolichyl-phosphate beta-D-mannosyltransferase activity"/>
    <property type="evidence" value="ECO:0007669"/>
    <property type="project" value="UniProtKB-EC"/>
</dbReference>
<dbReference type="InterPro" id="IPR048739">
    <property type="entry name" value="CEP104_N"/>
</dbReference>
<dbReference type="SMART" id="SM01349">
    <property type="entry name" value="TOG"/>
    <property type="match status" value="1"/>
</dbReference>
<evidence type="ECO:0000256" key="14">
    <source>
        <dbReference type="ARBA" id="ARBA00023211"/>
    </source>
</evidence>
<dbReference type="Pfam" id="PF21038">
    <property type="entry name" value="CEP104_N"/>
    <property type="match status" value="1"/>
</dbReference>
<dbReference type="InterPro" id="IPR029044">
    <property type="entry name" value="Nucleotide-diphossugar_trans"/>
</dbReference>
<dbReference type="InterPro" id="IPR034085">
    <property type="entry name" value="TOG"/>
</dbReference>
<dbReference type="InterPro" id="IPR052607">
    <property type="entry name" value="CEP104-like"/>
</dbReference>
<evidence type="ECO:0000256" key="9">
    <source>
        <dbReference type="ARBA" id="ARBA00022676"/>
    </source>
</evidence>
<evidence type="ECO:0000256" key="4">
    <source>
        <dbReference type="ARBA" id="ARBA00004240"/>
    </source>
</evidence>
<dbReference type="EMBL" id="GITU01002516">
    <property type="protein sequence ID" value="MBC1171219.1"/>
    <property type="molecule type" value="Transcribed_RNA"/>
</dbReference>
<keyword evidence="11" id="KW-0479">Metal-binding</keyword>
<name>A0A1B0C8R1_LUTLO</name>
<dbReference type="Gene3D" id="1.25.10.10">
    <property type="entry name" value="Leucine-rich Repeat Variant"/>
    <property type="match status" value="1"/>
</dbReference>
<dbReference type="EMBL" id="AJWK01001278">
    <property type="status" value="NOT_ANNOTATED_CDS"/>
    <property type="molecule type" value="Genomic_DNA"/>
</dbReference>
<dbReference type="CDD" id="cd06442">
    <property type="entry name" value="DPM1_like"/>
    <property type="match status" value="1"/>
</dbReference>
<reference evidence="17" key="2">
    <citation type="journal article" date="2020" name="BMC">
        <title>Leishmania infection induces a limited differential gene expression in the sand fly midgut.</title>
        <authorList>
            <person name="Coutinho-Abreu I.V."/>
            <person name="Serafim T.D."/>
            <person name="Meneses C."/>
            <person name="Kamhawi S."/>
            <person name="Oliveira F."/>
            <person name="Valenzuela J.G."/>
        </authorList>
    </citation>
    <scope>NUCLEOTIDE SEQUENCE</scope>
    <source>
        <strain evidence="17">Jacobina</strain>
        <tissue evidence="17">Midgut</tissue>
    </source>
</reference>
<comment type="cofactor">
    <cofactor evidence="2">
        <name>Mn(2+)</name>
        <dbReference type="ChEBI" id="CHEBI:29035"/>
    </cofactor>
</comment>
<evidence type="ECO:0000313" key="17">
    <source>
        <dbReference type="EMBL" id="MBC1171219.1"/>
    </source>
</evidence>
<dbReference type="InterPro" id="IPR016024">
    <property type="entry name" value="ARM-type_fold"/>
</dbReference>
<accession>A0A1B0C8R1</accession>
<evidence type="ECO:0000256" key="3">
    <source>
        <dbReference type="ARBA" id="ARBA00001946"/>
    </source>
</evidence>
<dbReference type="InterPro" id="IPR011989">
    <property type="entry name" value="ARM-like"/>
</dbReference>
<feature type="domain" description="TOG" evidence="16">
    <location>
        <begin position="606"/>
        <end position="864"/>
    </location>
</feature>
<dbReference type="EMBL" id="AJWK01001279">
    <property type="status" value="NOT_ANNOTATED_CDS"/>
    <property type="molecule type" value="Genomic_DNA"/>
</dbReference>
<dbReference type="GO" id="GO:0000226">
    <property type="term" value="P:microtubule cytoskeleton organization"/>
    <property type="evidence" value="ECO:0007669"/>
    <property type="project" value="UniProtKB-ARBA"/>
</dbReference>
<sequence length="1034" mass="117006">MPGDKYSILLPTYNEKDNLPIIIWLIVKHMSINKYDYEIIVIDDGSPDGTLEVAKDLQKIYGEKRIVLRPREKKLGLGTAYIHGIKHATGNFILILDADLSHHQRENLDIVSGTRYRPNGGVYGWDFKRKLISRGANYLSQVLLRPGASDLTGSFRLYRKEVLTKLISQCVSKGYVFQMEMLIRARQNNFTIGEVPITFVDRVYGQSKLDEDPNFPASELNSHGPTVQGWHSSANSKVNPQEIILKFHHPARVCRIQVLGHQFMIPDRIELWLHNAPKDSPTTPSSQNFEYLGFIALSDNSASQYKSRELQSVTVNPRMGTHMKLRMGAPYSNDLNHAHQVALIGINVLGMESEDEAPGPAGAPETLASICDCLSFSMYVEETICDVVRELEAKKGRAVIEERFEYARKLKLCMSALRSAGERLGRYALAKRQAVTQEDFSTARLRKEQIELYRNAVFGQLEVEKLLEKGGQLPENDLVSPIYISKPVLPSPMSLQEVATLLLSDPKEQQHSPKPPHPKSSDAGKQDESYFSPQLSKIGRSPSRNSPTNTGSMRRRNKSAPRNSYEDYEERTLPTLRTSQTNEFLRECQSTVEVEANSRGRFKVMNDRERRQAALPLLVFGTELVELFYSKQFQDREEGLVRLRNILKNPTVIDGTIGPNKVARSSTLLLYRAVRDAVFSVFSQAAETVRALFVDFIPQRISANEVSRCVDRLLPELLAKSGDPSPRIHTLAQHTILSIASCAEVRQQNLVAPALSRPVGSGTHPRLALSRIQMLEQLVLSQGISTDKQSGLTCRSLTECGCSGIHHPSEPVRKVAERVLLQVYRINPRLIRKQLPPDDDITRRNLLYRQLFTEFDKIDKARRNQMLESMRDDAADEEEGAFGESWDMEELKTSLPGMANGDKNGCKDTVQCSFCDWVCGKDGAQLDKHYWKTCPILMKCPQCQCVLEVSAYTHHLINECEAKESYVICKRCTEAVHIELYQLHLLEEYCMELPPGTVRCPLCHENIPENGWKMHFLDAVHYCRGNARRRNGKK</sequence>
<evidence type="ECO:0000256" key="7">
    <source>
        <dbReference type="ARBA" id="ARBA00012704"/>
    </source>
</evidence>
<dbReference type="VEuPathDB" id="VectorBase:LLOJ000333"/>
<dbReference type="VEuPathDB" id="VectorBase:LLONM1_002455"/>
<dbReference type="InterPro" id="IPR039528">
    <property type="entry name" value="DPM1-like"/>
</dbReference>
<feature type="compositionally biased region" description="Polar residues" evidence="15">
    <location>
        <begin position="542"/>
        <end position="552"/>
    </location>
</feature>
<evidence type="ECO:0000256" key="15">
    <source>
        <dbReference type="SAM" id="MobiDB-lite"/>
    </source>
</evidence>
<feature type="compositionally biased region" description="Polar residues" evidence="15">
    <location>
        <begin position="575"/>
        <end position="584"/>
    </location>
</feature>
<dbReference type="GO" id="GO:0016020">
    <property type="term" value="C:membrane"/>
    <property type="evidence" value="ECO:0007669"/>
    <property type="project" value="GOC"/>
</dbReference>
<dbReference type="GO" id="GO:0046467">
    <property type="term" value="P:membrane lipid biosynthetic process"/>
    <property type="evidence" value="ECO:0007669"/>
    <property type="project" value="UniProtKB-ARBA"/>
</dbReference>
<dbReference type="EMBL" id="AJWK01001280">
    <property type="status" value="NOT_ANNOTATED_CDS"/>
    <property type="molecule type" value="Genomic_DNA"/>
</dbReference>
<comment type="cofactor">
    <cofactor evidence="3">
        <name>Mg(2+)</name>
        <dbReference type="ChEBI" id="CHEBI:18420"/>
    </cofactor>
</comment>
<dbReference type="GO" id="GO:0051604">
    <property type="term" value="P:protein maturation"/>
    <property type="evidence" value="ECO:0007669"/>
    <property type="project" value="UniProtKB-ARBA"/>
</dbReference>